<gene>
    <name evidence="1" type="primary">Nfu_g_1_002447</name>
</gene>
<feature type="non-terminal residue" evidence="1">
    <location>
        <position position="131"/>
    </location>
</feature>
<dbReference type="EMBL" id="HADZ01000872">
    <property type="protein sequence ID" value="SBP64813.1"/>
    <property type="molecule type" value="Transcribed_RNA"/>
</dbReference>
<accession>A0A1A8BD23</accession>
<sequence>GDSGRGVKCLPHNQKVAGSRPAQSVAVAVSLGKTPNPPCLPVVVGGTGGASARQPRLRQCAPGQPWPHRSSSPPVCEHVCKWVNDCSVKCFEVLWDKNAQCNCFKKLMPGSGCRMVNGLFYIASSRVLEPP</sequence>
<dbReference type="AlphaFoldDB" id="A0A1A8BD23"/>
<feature type="non-terminal residue" evidence="1">
    <location>
        <position position="1"/>
    </location>
</feature>
<organism evidence="1">
    <name type="scientific">Nothobranchius kadleci</name>
    <name type="common">African annual killifish</name>
    <dbReference type="NCBI Taxonomy" id="1051664"/>
    <lineage>
        <taxon>Eukaryota</taxon>
        <taxon>Metazoa</taxon>
        <taxon>Chordata</taxon>
        <taxon>Craniata</taxon>
        <taxon>Vertebrata</taxon>
        <taxon>Euteleostomi</taxon>
        <taxon>Actinopterygii</taxon>
        <taxon>Neopterygii</taxon>
        <taxon>Teleostei</taxon>
        <taxon>Neoteleostei</taxon>
        <taxon>Acanthomorphata</taxon>
        <taxon>Ovalentaria</taxon>
        <taxon>Atherinomorphae</taxon>
        <taxon>Cyprinodontiformes</taxon>
        <taxon>Nothobranchiidae</taxon>
        <taxon>Nothobranchius</taxon>
    </lineage>
</organism>
<reference evidence="1" key="2">
    <citation type="submission" date="2016-06" db="EMBL/GenBank/DDBJ databases">
        <title>The genome of a short-lived fish provides insights into sex chromosome evolution and the genetic control of aging.</title>
        <authorList>
            <person name="Reichwald K."/>
            <person name="Felder M."/>
            <person name="Petzold A."/>
            <person name="Koch P."/>
            <person name="Groth M."/>
            <person name="Platzer M."/>
        </authorList>
    </citation>
    <scope>NUCLEOTIDE SEQUENCE</scope>
    <source>
        <tissue evidence="1">Brain</tissue>
    </source>
</reference>
<protein>
    <submittedName>
        <fullName evidence="1">Uncharacterized protein</fullName>
    </submittedName>
</protein>
<reference evidence="1" key="1">
    <citation type="submission" date="2016-05" db="EMBL/GenBank/DDBJ databases">
        <authorList>
            <person name="Lavstsen T."/>
            <person name="Jespersen J.S."/>
        </authorList>
    </citation>
    <scope>NUCLEOTIDE SEQUENCE</scope>
    <source>
        <tissue evidence="1">Brain</tissue>
    </source>
</reference>
<evidence type="ECO:0000313" key="1">
    <source>
        <dbReference type="EMBL" id="SBP64813.1"/>
    </source>
</evidence>
<proteinExistence type="predicted"/>
<name>A0A1A8BD23_NOTKA</name>